<dbReference type="Pfam" id="PF02371">
    <property type="entry name" value="Transposase_20"/>
    <property type="match status" value="1"/>
</dbReference>
<dbReference type="InterPro" id="IPR003346">
    <property type="entry name" value="Transposase_20"/>
</dbReference>
<dbReference type="EMBL" id="BSRI01000001">
    <property type="protein sequence ID" value="GLV53177.1"/>
    <property type="molecule type" value="Genomic_DNA"/>
</dbReference>
<reference evidence="4 5" key="1">
    <citation type="submission" date="2023-02" db="EMBL/GenBank/DDBJ databases">
        <title>Dictyobacter halimunensis sp. nov., a new member of the class Ktedonobacteria from forest soil in a geothermal area.</title>
        <authorList>
            <person name="Rachmania M.K."/>
            <person name="Ningsih F."/>
            <person name="Sakai Y."/>
            <person name="Yabe S."/>
            <person name="Yokota A."/>
            <person name="Sjamsuridzal W."/>
        </authorList>
    </citation>
    <scope>NUCLEOTIDE SEQUENCE [LARGE SCALE GENOMIC DNA]</scope>
    <source>
        <strain evidence="4 5">S3.2.2.5</strain>
    </source>
</reference>
<sequence length="443" mass="50773">MAGFLSSTLLTRHQRFEHCPTFSFENSRERFRTLVDRIQEYTPLTQVYLLLESTGHYHRALMQYAQELDIPVFLIHVQKRPQRIMKTDKRDALGLANILYNQLAKGIQVDDPLQAVRRLAPPTDAAARLRGMVRHHYELVMECTQRKNKLTSICDELFPEFTRLLKNPNLPTALALRERFPTPALLAQASFEELREARGRTNSVSDAKLRQLKQLAAQSIGSKAPARVQGLVFEQKQLIAELKLLGQHIEQLEAEIVQIVEQCREGKILTSIPGIGSQAAATLIAMIGTIANFEHAAQLKSYADWVPKVAQSGSSLDWTRLSPRGVRQMKQTMYLIVWRAIQWDADWKEMYDSLIVRKCRVDERTRRLVGREKVIGRLAGQMLSVIYALLKKDYELLDQLPLGATLPEPQLYDPEIHRKHRQGHYRPTKPGVRPYGEIRFPGD</sequence>
<keyword evidence="1" id="KW-0175">Coiled coil</keyword>
<accession>A0ABQ6FGV1</accession>
<dbReference type="InterPro" id="IPR047650">
    <property type="entry name" value="Transpos_IS110"/>
</dbReference>
<dbReference type="PANTHER" id="PTHR33055:SF13">
    <property type="entry name" value="TRANSPOSASE"/>
    <property type="match status" value="1"/>
</dbReference>
<evidence type="ECO:0000313" key="5">
    <source>
        <dbReference type="Proteomes" id="UP001344906"/>
    </source>
</evidence>
<name>A0ABQ6FGV1_9CHLR</name>
<dbReference type="Proteomes" id="UP001344906">
    <property type="component" value="Unassembled WGS sequence"/>
</dbReference>
<evidence type="ECO:0000313" key="4">
    <source>
        <dbReference type="EMBL" id="GLV53177.1"/>
    </source>
</evidence>
<dbReference type="Pfam" id="PF01548">
    <property type="entry name" value="DEDD_Tnp_IS110"/>
    <property type="match status" value="1"/>
</dbReference>
<organism evidence="4 5">
    <name type="scientific">Dictyobacter halimunensis</name>
    <dbReference type="NCBI Taxonomy" id="3026934"/>
    <lineage>
        <taxon>Bacteria</taxon>
        <taxon>Bacillati</taxon>
        <taxon>Chloroflexota</taxon>
        <taxon>Ktedonobacteria</taxon>
        <taxon>Ktedonobacterales</taxon>
        <taxon>Dictyobacteraceae</taxon>
        <taxon>Dictyobacter</taxon>
    </lineage>
</organism>
<evidence type="ECO:0000259" key="2">
    <source>
        <dbReference type="Pfam" id="PF01548"/>
    </source>
</evidence>
<comment type="caution">
    <text evidence="4">The sequence shown here is derived from an EMBL/GenBank/DDBJ whole genome shotgun (WGS) entry which is preliminary data.</text>
</comment>
<feature type="domain" description="Transposase IS116/IS110/IS902 C-terminal" evidence="3">
    <location>
        <begin position="267"/>
        <end position="351"/>
    </location>
</feature>
<dbReference type="InterPro" id="IPR002525">
    <property type="entry name" value="Transp_IS110-like_N"/>
</dbReference>
<dbReference type="NCBIfam" id="NF033542">
    <property type="entry name" value="transpos_IS110"/>
    <property type="match status" value="1"/>
</dbReference>
<proteinExistence type="predicted"/>
<evidence type="ECO:0000259" key="3">
    <source>
        <dbReference type="Pfam" id="PF02371"/>
    </source>
</evidence>
<dbReference type="PANTHER" id="PTHR33055">
    <property type="entry name" value="TRANSPOSASE FOR INSERTION SEQUENCE ELEMENT IS1111A"/>
    <property type="match status" value="1"/>
</dbReference>
<keyword evidence="5" id="KW-1185">Reference proteome</keyword>
<feature type="coiled-coil region" evidence="1">
    <location>
        <begin position="235"/>
        <end position="262"/>
    </location>
</feature>
<protein>
    <submittedName>
        <fullName evidence="4">IS110 family transposase</fullName>
    </submittedName>
</protein>
<feature type="domain" description="Transposase IS110-like N-terminal" evidence="2">
    <location>
        <begin position="21"/>
        <end position="159"/>
    </location>
</feature>
<evidence type="ECO:0000256" key="1">
    <source>
        <dbReference type="SAM" id="Coils"/>
    </source>
</evidence>
<gene>
    <name evidence="4" type="ORF">KDH_00320</name>
</gene>